<dbReference type="Proteomes" id="UP000075260">
    <property type="component" value="Unassembled WGS sequence"/>
</dbReference>
<dbReference type="RefSeq" id="WP_061608946.1">
    <property type="nucleotide sequence ID" value="NZ_CP162579.1"/>
</dbReference>
<dbReference type="InterPro" id="IPR029069">
    <property type="entry name" value="HotDog_dom_sf"/>
</dbReference>
<proteinExistence type="predicted"/>
<dbReference type="EMBL" id="JEMA01000545">
    <property type="protein sequence ID" value="KYF68682.1"/>
    <property type="molecule type" value="Genomic_DNA"/>
</dbReference>
<accession>A0A150QLG6</accession>
<gene>
    <name evidence="2" type="ORF">BE15_21965</name>
</gene>
<organism evidence="2 3">
    <name type="scientific">Sorangium cellulosum</name>
    <name type="common">Polyangium cellulosum</name>
    <dbReference type="NCBI Taxonomy" id="56"/>
    <lineage>
        <taxon>Bacteria</taxon>
        <taxon>Pseudomonadati</taxon>
        <taxon>Myxococcota</taxon>
        <taxon>Polyangia</taxon>
        <taxon>Polyangiales</taxon>
        <taxon>Polyangiaceae</taxon>
        <taxon>Sorangium</taxon>
    </lineage>
</organism>
<sequence length="155" mass="16634">MSEGAASLQDRYAPQSRCFGCGPANDRGLRLKSRVEGDAVVCDFTPEPHHEAFPGMVNGGILGALLDCHSNWTAAYHLMRARGADAPPCTVTADFHVKLKKPTPLGPVRLRAQVAEAEGDRVVVEATLEAGGRVTATCRGTFVAVKEGHPAYHRW</sequence>
<evidence type="ECO:0000259" key="1">
    <source>
        <dbReference type="Pfam" id="PF03061"/>
    </source>
</evidence>
<comment type="caution">
    <text evidence="2">The sequence shown here is derived from an EMBL/GenBank/DDBJ whole genome shotgun (WGS) entry which is preliminary data.</text>
</comment>
<dbReference type="AlphaFoldDB" id="A0A150QLG6"/>
<dbReference type="GO" id="GO:0016790">
    <property type="term" value="F:thiolester hydrolase activity"/>
    <property type="evidence" value="ECO:0007669"/>
    <property type="project" value="UniProtKB-ARBA"/>
</dbReference>
<dbReference type="SUPFAM" id="SSF54637">
    <property type="entry name" value="Thioesterase/thiol ester dehydrase-isomerase"/>
    <property type="match status" value="1"/>
</dbReference>
<reference evidence="2 3" key="1">
    <citation type="submission" date="2014-02" db="EMBL/GenBank/DDBJ databases">
        <title>The small core and large imbalanced accessory genome model reveals a collaborative survival strategy of Sorangium cellulosum strains in nature.</title>
        <authorList>
            <person name="Han K."/>
            <person name="Peng R."/>
            <person name="Blom J."/>
            <person name="Li Y.-Z."/>
        </authorList>
    </citation>
    <scope>NUCLEOTIDE SEQUENCE [LARGE SCALE GENOMIC DNA]</scope>
    <source>
        <strain evidence="2 3">So0008-312</strain>
    </source>
</reference>
<name>A0A150QLG6_SORCE</name>
<dbReference type="InterPro" id="IPR006683">
    <property type="entry name" value="Thioestr_dom"/>
</dbReference>
<evidence type="ECO:0000313" key="3">
    <source>
        <dbReference type="Proteomes" id="UP000075260"/>
    </source>
</evidence>
<dbReference type="CDD" id="cd03443">
    <property type="entry name" value="PaaI_thioesterase"/>
    <property type="match status" value="1"/>
</dbReference>
<dbReference type="OrthoDB" id="5505920at2"/>
<evidence type="ECO:0000313" key="2">
    <source>
        <dbReference type="EMBL" id="KYF68682.1"/>
    </source>
</evidence>
<feature type="domain" description="Thioesterase" evidence="1">
    <location>
        <begin position="55"/>
        <end position="134"/>
    </location>
</feature>
<dbReference type="Gene3D" id="3.10.129.10">
    <property type="entry name" value="Hotdog Thioesterase"/>
    <property type="match status" value="1"/>
</dbReference>
<protein>
    <submittedName>
        <fullName evidence="2">Thioesterase</fullName>
    </submittedName>
</protein>
<dbReference type="Pfam" id="PF03061">
    <property type="entry name" value="4HBT"/>
    <property type="match status" value="1"/>
</dbReference>